<dbReference type="InterPro" id="IPR036291">
    <property type="entry name" value="NAD(P)-bd_dom_sf"/>
</dbReference>
<evidence type="ECO:0000256" key="1">
    <source>
        <dbReference type="ARBA" id="ARBA00000083"/>
    </source>
</evidence>
<evidence type="ECO:0000256" key="7">
    <source>
        <dbReference type="ARBA" id="ARBA00023027"/>
    </source>
</evidence>
<proteinExistence type="inferred from homology"/>
<evidence type="ECO:0000256" key="6">
    <source>
        <dbReference type="ARBA" id="ARBA00018569"/>
    </source>
</evidence>
<dbReference type="GO" id="GO:0005829">
    <property type="term" value="C:cytosol"/>
    <property type="evidence" value="ECO:0007669"/>
    <property type="project" value="TreeGrafter"/>
</dbReference>
<evidence type="ECO:0000256" key="8">
    <source>
        <dbReference type="ARBA" id="ARBA00023144"/>
    </source>
</evidence>
<dbReference type="AlphaFoldDB" id="A0A3E0HE53"/>
<comment type="cofactor">
    <cofactor evidence="2">
        <name>NAD(+)</name>
        <dbReference type="ChEBI" id="CHEBI:57540"/>
    </cofactor>
</comment>
<dbReference type="InterPro" id="IPR001509">
    <property type="entry name" value="Epimerase_deHydtase"/>
</dbReference>
<reference evidence="13 14" key="1">
    <citation type="submission" date="2018-08" db="EMBL/GenBank/DDBJ databases">
        <title>Genomic Encyclopedia of Archaeal and Bacterial Type Strains, Phase II (KMG-II): from individual species to whole genera.</title>
        <authorList>
            <person name="Goeker M."/>
        </authorList>
    </citation>
    <scope>NUCLEOTIDE SEQUENCE [LARGE SCALE GENOMIC DNA]</scope>
    <source>
        <strain evidence="13 14">DSM 45791</strain>
    </source>
</reference>
<evidence type="ECO:0000256" key="9">
    <source>
        <dbReference type="ARBA" id="ARBA00023235"/>
    </source>
</evidence>
<keyword evidence="9" id="KW-0413">Isomerase</keyword>
<dbReference type="Proteomes" id="UP000256269">
    <property type="component" value="Unassembled WGS sequence"/>
</dbReference>
<keyword evidence="14" id="KW-1185">Reference proteome</keyword>
<dbReference type="SUPFAM" id="SSF51735">
    <property type="entry name" value="NAD(P)-binding Rossmann-fold domains"/>
    <property type="match status" value="1"/>
</dbReference>
<evidence type="ECO:0000256" key="4">
    <source>
        <dbReference type="ARBA" id="ARBA00007637"/>
    </source>
</evidence>
<dbReference type="EMBL" id="QUNO01000010">
    <property type="protein sequence ID" value="REH42922.1"/>
    <property type="molecule type" value="Genomic_DNA"/>
</dbReference>
<keyword evidence="8" id="KW-0119">Carbohydrate metabolism</keyword>
<dbReference type="PANTHER" id="PTHR43725">
    <property type="entry name" value="UDP-GLUCOSE 4-EPIMERASE"/>
    <property type="match status" value="1"/>
</dbReference>
<name>A0A3E0HE53_9PSEU</name>
<accession>A0A3E0HE53</accession>
<evidence type="ECO:0000313" key="14">
    <source>
        <dbReference type="Proteomes" id="UP000256269"/>
    </source>
</evidence>
<evidence type="ECO:0000256" key="10">
    <source>
        <dbReference type="ARBA" id="ARBA00031367"/>
    </source>
</evidence>
<dbReference type="Pfam" id="PF01370">
    <property type="entry name" value="Epimerase"/>
    <property type="match status" value="1"/>
</dbReference>
<sequence>MLSVWVLSVRRVPVAQFDGMEVLVTGAFGNIGSSAVAQLRAQGHHVRCFDVPSKGNLRRAHGATSVVWADIRDADAVQRAVRGTDVVVHLAAILPPYVAEDPQTARDVNVGGTENVLSAVDKHGSRILLASTLDVYGHTQHLDPPRRVDDPVRATDEYSGHKIRCEELVRRSARPWAIYRFGDVPPNEPRRPHPIMFAIPLDNRIELVHRDDAGLAIANGVKADIWGRTWLIGGGPSCQVRYRDMLFRVMASVGLGELPESAFSTEPYCTDWLDTEESQRVLRFQRHTFDEIMAYVAEVSRPALPARLVLPLLRPLARRQILKLSPHL</sequence>
<keyword evidence="7" id="KW-0520">NAD</keyword>
<evidence type="ECO:0000313" key="13">
    <source>
        <dbReference type="EMBL" id="REH42922.1"/>
    </source>
</evidence>
<gene>
    <name evidence="13" type="ORF">BCF44_110427</name>
</gene>
<evidence type="ECO:0000256" key="3">
    <source>
        <dbReference type="ARBA" id="ARBA00004947"/>
    </source>
</evidence>
<dbReference type="Gene3D" id="3.40.50.720">
    <property type="entry name" value="NAD(P)-binding Rossmann-like Domain"/>
    <property type="match status" value="1"/>
</dbReference>
<comment type="similarity">
    <text evidence="4">Belongs to the NAD(P)-dependent epimerase/dehydratase family.</text>
</comment>
<organism evidence="13 14">
    <name type="scientific">Kutzneria buriramensis</name>
    <dbReference type="NCBI Taxonomy" id="1045776"/>
    <lineage>
        <taxon>Bacteria</taxon>
        <taxon>Bacillati</taxon>
        <taxon>Actinomycetota</taxon>
        <taxon>Actinomycetes</taxon>
        <taxon>Pseudonocardiales</taxon>
        <taxon>Pseudonocardiaceae</taxon>
        <taxon>Kutzneria</taxon>
    </lineage>
</organism>
<dbReference type="GO" id="GO:0003978">
    <property type="term" value="F:UDP-glucose 4-epimerase activity"/>
    <property type="evidence" value="ECO:0007669"/>
    <property type="project" value="UniProtKB-EC"/>
</dbReference>
<comment type="pathway">
    <text evidence="3">Carbohydrate metabolism; galactose metabolism.</text>
</comment>
<protein>
    <recommendedName>
        <fullName evidence="6">UDP-glucose 4-epimerase</fullName>
        <ecNumber evidence="5">5.1.3.2</ecNumber>
    </recommendedName>
    <alternativeName>
        <fullName evidence="11">Galactowaldenase</fullName>
    </alternativeName>
    <alternativeName>
        <fullName evidence="10">UDP-galactose 4-epimerase</fullName>
    </alternativeName>
</protein>
<dbReference type="GO" id="GO:0006012">
    <property type="term" value="P:galactose metabolic process"/>
    <property type="evidence" value="ECO:0007669"/>
    <property type="project" value="UniProtKB-KW"/>
</dbReference>
<evidence type="ECO:0000259" key="12">
    <source>
        <dbReference type="Pfam" id="PF01370"/>
    </source>
</evidence>
<evidence type="ECO:0000256" key="11">
    <source>
        <dbReference type="ARBA" id="ARBA00033067"/>
    </source>
</evidence>
<evidence type="ECO:0000256" key="2">
    <source>
        <dbReference type="ARBA" id="ARBA00001911"/>
    </source>
</evidence>
<comment type="catalytic activity">
    <reaction evidence="1">
        <text>UDP-alpha-D-glucose = UDP-alpha-D-galactose</text>
        <dbReference type="Rhea" id="RHEA:22168"/>
        <dbReference type="ChEBI" id="CHEBI:58885"/>
        <dbReference type="ChEBI" id="CHEBI:66914"/>
        <dbReference type="EC" id="5.1.3.2"/>
    </reaction>
</comment>
<feature type="domain" description="NAD-dependent epimerase/dehydratase" evidence="12">
    <location>
        <begin position="22"/>
        <end position="174"/>
    </location>
</feature>
<evidence type="ECO:0000256" key="5">
    <source>
        <dbReference type="ARBA" id="ARBA00013189"/>
    </source>
</evidence>
<dbReference type="PANTHER" id="PTHR43725:SF47">
    <property type="entry name" value="UDP-GLUCOSE 4-EPIMERASE"/>
    <property type="match status" value="1"/>
</dbReference>
<dbReference type="EC" id="5.1.3.2" evidence="5"/>
<comment type="caution">
    <text evidence="13">The sequence shown here is derived from an EMBL/GenBank/DDBJ whole genome shotgun (WGS) entry which is preliminary data.</text>
</comment>
<keyword evidence="8" id="KW-0299">Galactose metabolism</keyword>